<dbReference type="Pfam" id="PF00204">
    <property type="entry name" value="DNA_gyraseB"/>
    <property type="match status" value="1"/>
</dbReference>
<dbReference type="PROSITE" id="PS50880">
    <property type="entry name" value="TOPRIM"/>
    <property type="match status" value="1"/>
</dbReference>
<dbReference type="SUPFAM" id="SSF55874">
    <property type="entry name" value="ATPase domain of HSP90 chaperone/DNA topoisomerase II/histidine kinase"/>
    <property type="match status" value="1"/>
</dbReference>
<dbReference type="GO" id="GO:0046872">
    <property type="term" value="F:metal ion binding"/>
    <property type="evidence" value="ECO:0007669"/>
    <property type="project" value="UniProtKB-KW"/>
</dbReference>
<organism evidence="9 10">
    <name type="scientific">Ruminococcus bromii</name>
    <dbReference type="NCBI Taxonomy" id="40518"/>
    <lineage>
        <taxon>Bacteria</taxon>
        <taxon>Bacillati</taxon>
        <taxon>Bacillota</taxon>
        <taxon>Clostridia</taxon>
        <taxon>Eubacteriales</taxon>
        <taxon>Oscillospiraceae</taxon>
        <taxon>Ruminococcus</taxon>
    </lineage>
</organism>
<dbReference type="InterPro" id="IPR013760">
    <property type="entry name" value="Topo_IIA-like_dom_sf"/>
</dbReference>
<keyword evidence="6" id="KW-0238">DNA-binding</keyword>
<dbReference type="InterPro" id="IPR013759">
    <property type="entry name" value="Topo_IIA_B_C"/>
</dbReference>
<comment type="cofactor">
    <cofactor evidence="2">
        <name>Mg(2+)</name>
        <dbReference type="ChEBI" id="CHEBI:18420"/>
    </cofactor>
</comment>
<evidence type="ECO:0000256" key="2">
    <source>
        <dbReference type="ARBA" id="ARBA00001946"/>
    </source>
</evidence>
<dbReference type="Gene3D" id="3.40.50.670">
    <property type="match status" value="1"/>
</dbReference>
<sequence length="661" mass="75562">MPRKKTTDYDNTSITTLKGADRVRKRPAVIFGSDGIDGCQHSVFEILSNSIDEAREGYGKKITVTRYSDGSIEVEDHGRGIPVDYNENEKRYNWELVFCELYAGGKYNNNEGESYEFSLGMNGLGLCSTQYSSEYMDVDIRRDGYRYTLRFEKGEIVGKLKKEPYSKKDTGTKIHWKPDLEVFTDIDIQPEYFLDIMKRQAIVNAGIEFVFRNQNGKSFDTTSYNYVNGIVDHVAEVVGENGLSSIQHWETEVKTRDRDDKPEYKCKMDISVAFSNKVHLTEYYHNSSWLEHGGAPDKAVRNAFVYQIDSYLKQNNKYNKTESKIKYDDVEDSLVCVISSFSSVSSYENQTKKAVTNKGIQDAMTAFLRQSLEVYFIENPLEAEKICEQVLINKRSRENAEKTRLNIKKKLSGNLDITNRVAKFVDCRSKDTEQRELFIVEGDSALGACKQARNPDFQAIMPIRGKILNCLKADYGKIFKSEIITDLLKVLGCGVEVKSKANKNLSSFDMNALRWSKIILCTDADVDGFQIRTLLLTMLYRLTPTLIEEGKVFIAESPLYEITSKNDVYFAYDEVEKDKFIEQLGKEKFTIQRSKGLGENEPDMMNLTTMNPESRRLIKVLPADAEQTAEIFDVLLGDNLQGRKDYIVEHGNEYIDQLDVS</sequence>
<dbReference type="PANTHER" id="PTHR45866:SF4">
    <property type="entry name" value="DNA TOPOISOMERASE 4 SUBUNIT B"/>
    <property type="match status" value="1"/>
</dbReference>
<dbReference type="PRINTS" id="PR01159">
    <property type="entry name" value="DNAGYRASEB"/>
</dbReference>
<evidence type="ECO:0000256" key="5">
    <source>
        <dbReference type="ARBA" id="ARBA00022842"/>
    </source>
</evidence>
<dbReference type="Pfam" id="PF02518">
    <property type="entry name" value="HATPase_c"/>
    <property type="match status" value="1"/>
</dbReference>
<dbReference type="Gene3D" id="3.30.565.10">
    <property type="entry name" value="Histidine kinase-like ATPase, C-terminal domain"/>
    <property type="match status" value="1"/>
</dbReference>
<dbReference type="Gene3D" id="3.30.230.10">
    <property type="match status" value="1"/>
</dbReference>
<dbReference type="GO" id="GO:0006265">
    <property type="term" value="P:DNA topological change"/>
    <property type="evidence" value="ECO:0007669"/>
    <property type="project" value="InterPro"/>
</dbReference>
<dbReference type="SMART" id="SM00433">
    <property type="entry name" value="TOP2c"/>
    <property type="match status" value="1"/>
</dbReference>
<evidence type="ECO:0000256" key="4">
    <source>
        <dbReference type="ARBA" id="ARBA00022723"/>
    </source>
</evidence>
<evidence type="ECO:0000313" key="9">
    <source>
        <dbReference type="EMBL" id="PKD32460.1"/>
    </source>
</evidence>
<gene>
    <name evidence="9" type="primary">gyrB_2</name>
    <name evidence="9" type="ORF">RBATCC27255_00409</name>
</gene>
<dbReference type="GO" id="GO:0034335">
    <property type="term" value="F:DNA negative supercoiling activity"/>
    <property type="evidence" value="ECO:0007669"/>
    <property type="project" value="UniProtKB-ARBA"/>
</dbReference>
<dbReference type="InterPro" id="IPR006171">
    <property type="entry name" value="TOPRIM_dom"/>
</dbReference>
<dbReference type="Pfam" id="PF00986">
    <property type="entry name" value="DNA_gyraseB_C"/>
    <property type="match status" value="1"/>
</dbReference>
<keyword evidence="5" id="KW-0460">Magnesium</keyword>
<dbReference type="InterPro" id="IPR036890">
    <property type="entry name" value="HATPase_C_sf"/>
</dbReference>
<dbReference type="SUPFAM" id="SSF54211">
    <property type="entry name" value="Ribosomal protein S5 domain 2-like"/>
    <property type="match status" value="1"/>
</dbReference>
<name>A0A2N0UZP7_9FIRM</name>
<dbReference type="PROSITE" id="PS00177">
    <property type="entry name" value="TOPOISOMERASE_II"/>
    <property type="match status" value="1"/>
</dbReference>
<evidence type="ECO:0000256" key="3">
    <source>
        <dbReference type="ARBA" id="ARBA00012895"/>
    </source>
</evidence>
<dbReference type="InterPro" id="IPR014721">
    <property type="entry name" value="Ribsml_uS5_D2-typ_fold_subgr"/>
</dbReference>
<evidence type="ECO:0000259" key="8">
    <source>
        <dbReference type="PROSITE" id="PS50880"/>
    </source>
</evidence>
<dbReference type="SMART" id="SM00387">
    <property type="entry name" value="HATPase_c"/>
    <property type="match status" value="1"/>
</dbReference>
<evidence type="ECO:0000256" key="7">
    <source>
        <dbReference type="ARBA" id="ARBA00023235"/>
    </source>
</evidence>
<dbReference type="InterPro" id="IPR018522">
    <property type="entry name" value="TopoIIA_CS"/>
</dbReference>
<dbReference type="PRINTS" id="PR00418">
    <property type="entry name" value="TPI2FAMILY"/>
</dbReference>
<protein>
    <recommendedName>
        <fullName evidence="3">DNA topoisomerase (ATP-hydrolyzing)</fullName>
        <ecNumber evidence="3">5.6.2.2</ecNumber>
    </recommendedName>
</protein>
<dbReference type="InterPro" id="IPR003594">
    <property type="entry name" value="HATPase_dom"/>
</dbReference>
<dbReference type="InterPro" id="IPR000565">
    <property type="entry name" value="Topo_IIA_B"/>
</dbReference>
<dbReference type="RefSeq" id="WP_101028518.1">
    <property type="nucleotide sequence ID" value="NZ_CABMMZ010000026.1"/>
</dbReference>
<dbReference type="InterPro" id="IPR002288">
    <property type="entry name" value="DNA_gyrase_B_C"/>
</dbReference>
<dbReference type="InterPro" id="IPR020568">
    <property type="entry name" value="Ribosomal_Su5_D2-typ_SF"/>
</dbReference>
<keyword evidence="4" id="KW-0479">Metal-binding</keyword>
<reference evidence="9" key="1">
    <citation type="journal article" date="2018" name="Environ. Microbiol.">
        <title>Sporulation capability and amylosome conservation among diverse human colonic and rumen isolates of the keystone starch-degrader Ruminococcus bromii.</title>
        <authorList>
            <person name="Mukhopadhya I."/>
            <person name="Morais S."/>
            <person name="Laverde-Gomez J."/>
            <person name="Sheridan P.O."/>
            <person name="Walker A.W."/>
            <person name="Kelly W."/>
            <person name="Klieve A.V."/>
            <person name="Ouwerkerk D."/>
            <person name="Duncan S.H."/>
            <person name="Louis P."/>
            <person name="Koropatkin N."/>
            <person name="Cockburn D."/>
            <person name="Kibler R."/>
            <person name="Cooper P.J."/>
            <person name="Sandoval C."/>
            <person name="Crost E."/>
            <person name="Juge N."/>
            <person name="Bayer E.A."/>
            <person name="Flint H.J."/>
        </authorList>
    </citation>
    <scope>NUCLEOTIDE SEQUENCE [LARGE SCALE GENOMIC DNA]</scope>
    <source>
        <strain evidence="9">ATCC 27255</strain>
    </source>
</reference>
<keyword evidence="10" id="KW-1185">Reference proteome</keyword>
<dbReference type="AlphaFoldDB" id="A0A2N0UZP7"/>
<dbReference type="InterPro" id="IPR001241">
    <property type="entry name" value="Topo_IIA"/>
</dbReference>
<comment type="caution">
    <text evidence="9">The sequence shown here is derived from an EMBL/GenBank/DDBJ whole genome shotgun (WGS) entry which is preliminary data.</text>
</comment>
<dbReference type="PANTHER" id="PTHR45866">
    <property type="entry name" value="DNA GYRASE/TOPOISOMERASE SUBUNIT B"/>
    <property type="match status" value="1"/>
</dbReference>
<keyword evidence="7 9" id="KW-0413">Isomerase</keyword>
<dbReference type="EC" id="5.6.2.2" evidence="3"/>
<evidence type="ECO:0000256" key="1">
    <source>
        <dbReference type="ARBA" id="ARBA00000185"/>
    </source>
</evidence>
<dbReference type="EMBL" id="NNSR01000026">
    <property type="protein sequence ID" value="PKD32460.1"/>
    <property type="molecule type" value="Genomic_DNA"/>
</dbReference>
<feature type="domain" description="Toprim" evidence="8">
    <location>
        <begin position="435"/>
        <end position="558"/>
    </location>
</feature>
<evidence type="ECO:0000313" key="10">
    <source>
        <dbReference type="Proteomes" id="UP000233425"/>
    </source>
</evidence>
<comment type="catalytic activity">
    <reaction evidence="1">
        <text>ATP-dependent breakage, passage and rejoining of double-stranded DNA.</text>
        <dbReference type="EC" id="5.6.2.2"/>
    </reaction>
</comment>
<dbReference type="Proteomes" id="UP000233425">
    <property type="component" value="Unassembled WGS sequence"/>
</dbReference>
<dbReference type="GO" id="GO:0005524">
    <property type="term" value="F:ATP binding"/>
    <property type="evidence" value="ECO:0007669"/>
    <property type="project" value="InterPro"/>
</dbReference>
<proteinExistence type="predicted"/>
<dbReference type="Pfam" id="PF01751">
    <property type="entry name" value="Toprim"/>
    <property type="match status" value="1"/>
</dbReference>
<evidence type="ECO:0000256" key="6">
    <source>
        <dbReference type="ARBA" id="ARBA00023125"/>
    </source>
</evidence>
<dbReference type="SUPFAM" id="SSF56719">
    <property type="entry name" value="Type II DNA topoisomerase"/>
    <property type="match status" value="1"/>
</dbReference>
<dbReference type="CDD" id="cd01030">
    <property type="entry name" value="TOPRIM_TopoIIA_like"/>
    <property type="match status" value="1"/>
</dbReference>
<dbReference type="InterPro" id="IPR013506">
    <property type="entry name" value="Topo_IIA_bsu_dom2"/>
</dbReference>
<dbReference type="GO" id="GO:0003677">
    <property type="term" value="F:DNA binding"/>
    <property type="evidence" value="ECO:0007669"/>
    <property type="project" value="UniProtKB-KW"/>
</dbReference>
<accession>A0A2N0UZP7</accession>